<dbReference type="OrthoDB" id="2187772at2"/>
<dbReference type="PROSITE" id="PS51257">
    <property type="entry name" value="PROKAR_LIPOPROTEIN"/>
    <property type="match status" value="1"/>
</dbReference>
<dbReference type="AlphaFoldDB" id="A0A1L8R3W6"/>
<proteinExistence type="predicted"/>
<name>A0A1L8R3W6_9ENTE</name>
<evidence type="ECO:0000313" key="2">
    <source>
        <dbReference type="Proteomes" id="UP000182835"/>
    </source>
</evidence>
<gene>
    <name evidence="1" type="ORF">RU96_GL000858</name>
</gene>
<dbReference type="STRING" id="317010.RU96_GL000858"/>
<dbReference type="Proteomes" id="UP000182835">
    <property type="component" value="Unassembled WGS sequence"/>
</dbReference>
<reference evidence="1 2" key="1">
    <citation type="submission" date="2014-12" db="EMBL/GenBank/DDBJ databases">
        <title>Draft genome sequences of 29 type strains of Enterococci.</title>
        <authorList>
            <person name="Zhong Z."/>
            <person name="Sun Z."/>
            <person name="Liu W."/>
            <person name="Zhang W."/>
            <person name="Zhang H."/>
        </authorList>
    </citation>
    <scope>NUCLEOTIDE SEQUENCE [LARGE SCALE GENOMIC DNA]</scope>
    <source>
        <strain evidence="1 2">DSM 21207</strain>
    </source>
</reference>
<sequence>MKKILLWIIGFVGILLLTGCGGNSIKDTLTADGGEWEGEGFGVSTKLTFYDDNQINVTENSSSYGGSYKYDEKDKKLTITLEGISTTILTDVKEKNGSITAKNGEKDVSLTKINQK</sequence>
<evidence type="ECO:0000313" key="1">
    <source>
        <dbReference type="EMBL" id="OJG14405.1"/>
    </source>
</evidence>
<protein>
    <recommendedName>
        <fullName evidence="3">DUF4923 domain-containing protein</fullName>
    </recommendedName>
</protein>
<dbReference type="RefSeq" id="WP_067396482.1">
    <property type="nucleotide sequence ID" value="NZ_JBHLVQ010000006.1"/>
</dbReference>
<dbReference type="EMBL" id="JXKG01000018">
    <property type="protein sequence ID" value="OJG14405.1"/>
    <property type="molecule type" value="Genomic_DNA"/>
</dbReference>
<organism evidence="1 2">
    <name type="scientific">Enterococcus canintestini</name>
    <dbReference type="NCBI Taxonomy" id="317010"/>
    <lineage>
        <taxon>Bacteria</taxon>
        <taxon>Bacillati</taxon>
        <taxon>Bacillota</taxon>
        <taxon>Bacilli</taxon>
        <taxon>Lactobacillales</taxon>
        <taxon>Enterococcaceae</taxon>
        <taxon>Enterococcus</taxon>
    </lineage>
</organism>
<evidence type="ECO:0008006" key="3">
    <source>
        <dbReference type="Google" id="ProtNLM"/>
    </source>
</evidence>
<comment type="caution">
    <text evidence="1">The sequence shown here is derived from an EMBL/GenBank/DDBJ whole genome shotgun (WGS) entry which is preliminary data.</text>
</comment>
<accession>A0A1L8R3W6</accession>